<reference evidence="1 2" key="1">
    <citation type="journal article" date="2012" name="J. Bacteriol.">
        <title>Genome sequence of "Candidatus Nitrosopumilus salaria" BD31, an ammonia-oxidizing archaeon from the San Francisco Bay estuary.</title>
        <authorList>
            <person name="Mosier A.C."/>
            <person name="Allen E.E."/>
            <person name="Kim M."/>
            <person name="Ferriera S."/>
            <person name="Francis C.A."/>
        </authorList>
    </citation>
    <scope>NUCLEOTIDE SEQUENCE [LARGE SCALE GENOMIC DNA]</scope>
    <source>
        <strain evidence="1 2">BD31</strain>
    </source>
</reference>
<dbReference type="OrthoDB" id="4202at2157"/>
<dbReference type="AlphaFoldDB" id="I3CZM9"/>
<protein>
    <submittedName>
        <fullName evidence="1">Uncharacterized protein</fullName>
    </submittedName>
</protein>
<dbReference type="RefSeq" id="WP_008301743.1">
    <property type="nucleotide sequence ID" value="NZ_AEXL02000168.1"/>
</dbReference>
<organism evidence="1 2">
    <name type="scientific">Candidatus Nitrosopumilus salarius BD31</name>
    <dbReference type="NCBI Taxonomy" id="859350"/>
    <lineage>
        <taxon>Archaea</taxon>
        <taxon>Nitrososphaerota</taxon>
        <taxon>Nitrososphaeria</taxon>
        <taxon>Nitrosopumilales</taxon>
        <taxon>Nitrosopumilaceae</taxon>
        <taxon>Nitrosopumilus</taxon>
    </lineage>
</organism>
<comment type="caution">
    <text evidence="1">The sequence shown here is derived from an EMBL/GenBank/DDBJ whole genome shotgun (WGS) entry which is preliminary data.</text>
</comment>
<dbReference type="Proteomes" id="UP000003423">
    <property type="component" value="Unassembled WGS sequence"/>
</dbReference>
<name>I3CZM9_9ARCH</name>
<dbReference type="PATRIC" id="fig|859350.6.peg.2004"/>
<dbReference type="EMBL" id="AEXL02000168">
    <property type="protein sequence ID" value="EIJ64922.1"/>
    <property type="molecule type" value="Genomic_DNA"/>
</dbReference>
<accession>I3CZM9</accession>
<evidence type="ECO:0000313" key="2">
    <source>
        <dbReference type="Proteomes" id="UP000003423"/>
    </source>
</evidence>
<proteinExistence type="predicted"/>
<keyword evidence="2" id="KW-1185">Reference proteome</keyword>
<sequence length="78" mass="9044">MGKKFSIILQKPKCVKCGCRLQVDRSETNYNDGKITAYCFKREKHGGKVLKFKIESLFSNTPTSDFIFKLKQEKSDYV</sequence>
<evidence type="ECO:0000313" key="1">
    <source>
        <dbReference type="EMBL" id="EIJ64922.1"/>
    </source>
</evidence>
<gene>
    <name evidence="1" type="ORF">BD31_I0909</name>
</gene>